<reference evidence="2 3" key="1">
    <citation type="submission" date="2020-08" db="EMBL/GenBank/DDBJ databases">
        <title>Genomic Encyclopedia of Type Strains, Phase IV (KMG-IV): sequencing the most valuable type-strain genomes for metagenomic binning, comparative biology and taxonomic classification.</title>
        <authorList>
            <person name="Goeker M."/>
        </authorList>
    </citation>
    <scope>NUCLEOTIDE SEQUENCE [LARGE SCALE GENOMIC DNA]</scope>
    <source>
        <strain evidence="2 3">DSM 29348</strain>
    </source>
</reference>
<comment type="caution">
    <text evidence="2">The sequence shown here is derived from an EMBL/GenBank/DDBJ whole genome shotgun (WGS) entry which is preliminary data.</text>
</comment>
<dbReference type="Gene3D" id="1.20.1270.180">
    <property type="match status" value="1"/>
</dbReference>
<evidence type="ECO:0000313" key="2">
    <source>
        <dbReference type="EMBL" id="MBB3981839.1"/>
    </source>
</evidence>
<sequence length="140" mass="15555">MATPAQAPNETAAADRAVEQCIANVGPDRLACIRRPFAECEAATPMSQLDSNHCSALALAAWRRGLERQTENLLRRIDAAQRIRIGQLQQGWRRWMERDCQLRAPPVDASIRPFSLAMCRAEHVAIRAIQLSGWENAPPG</sequence>
<evidence type="ECO:0000259" key="1">
    <source>
        <dbReference type="Pfam" id="PF07007"/>
    </source>
</evidence>
<gene>
    <name evidence="2" type="ORF">GGR44_001498</name>
</gene>
<feature type="domain" description="Lysozyme inhibitor LprI-like N-terminal" evidence="1">
    <location>
        <begin position="40"/>
        <end position="131"/>
    </location>
</feature>
<evidence type="ECO:0000313" key="3">
    <source>
        <dbReference type="Proteomes" id="UP000552757"/>
    </source>
</evidence>
<dbReference type="Pfam" id="PF07007">
    <property type="entry name" value="LprI"/>
    <property type="match status" value="1"/>
</dbReference>
<dbReference type="Proteomes" id="UP000552757">
    <property type="component" value="Unassembled WGS sequence"/>
</dbReference>
<dbReference type="AlphaFoldDB" id="A0A7W6DMR9"/>
<organism evidence="2 3">
    <name type="scientific">Sphingobium fontiphilum</name>
    <dbReference type="NCBI Taxonomy" id="944425"/>
    <lineage>
        <taxon>Bacteria</taxon>
        <taxon>Pseudomonadati</taxon>
        <taxon>Pseudomonadota</taxon>
        <taxon>Alphaproteobacteria</taxon>
        <taxon>Sphingomonadales</taxon>
        <taxon>Sphingomonadaceae</taxon>
        <taxon>Sphingobium</taxon>
    </lineage>
</organism>
<proteinExistence type="predicted"/>
<dbReference type="RefSeq" id="WP_183954949.1">
    <property type="nucleotide sequence ID" value="NZ_JACIEB010000003.1"/>
</dbReference>
<dbReference type="InterPro" id="IPR009739">
    <property type="entry name" value="LprI-like_N"/>
</dbReference>
<protein>
    <recommendedName>
        <fullName evidence="1">Lysozyme inhibitor LprI-like N-terminal domain-containing protein</fullName>
    </recommendedName>
</protein>
<name>A0A7W6DMR9_9SPHN</name>
<accession>A0A7W6DMR9</accession>
<dbReference type="EMBL" id="JACIEB010000003">
    <property type="protein sequence ID" value="MBB3981839.1"/>
    <property type="molecule type" value="Genomic_DNA"/>
</dbReference>
<keyword evidence="3" id="KW-1185">Reference proteome</keyword>